<dbReference type="OrthoDB" id="420606at2759"/>
<evidence type="ECO:0000256" key="7">
    <source>
        <dbReference type="SAM" id="SignalP"/>
    </source>
</evidence>
<feature type="transmembrane region" description="Helical" evidence="6">
    <location>
        <begin position="155"/>
        <end position="174"/>
    </location>
</feature>
<accession>A0A183ABD0</accession>
<name>A0A183ABD0_9TREM</name>
<evidence type="ECO:0000256" key="5">
    <source>
        <dbReference type="ARBA" id="ARBA00038268"/>
    </source>
</evidence>
<evidence type="ECO:0000256" key="1">
    <source>
        <dbReference type="ARBA" id="ARBA00004141"/>
    </source>
</evidence>
<dbReference type="EMBL" id="UZAN01041138">
    <property type="protein sequence ID" value="VDP72086.1"/>
    <property type="molecule type" value="Genomic_DNA"/>
</dbReference>
<dbReference type="InterPro" id="IPR004299">
    <property type="entry name" value="MBOAT_fam"/>
</dbReference>
<evidence type="ECO:0000256" key="3">
    <source>
        <dbReference type="ARBA" id="ARBA00022989"/>
    </source>
</evidence>
<feature type="transmembrane region" description="Helical" evidence="6">
    <location>
        <begin position="344"/>
        <end position="365"/>
    </location>
</feature>
<dbReference type="Pfam" id="PF03062">
    <property type="entry name" value="MBOAT"/>
    <property type="match status" value="1"/>
</dbReference>
<dbReference type="GO" id="GO:0016409">
    <property type="term" value="F:palmitoyltransferase activity"/>
    <property type="evidence" value="ECO:0007669"/>
    <property type="project" value="TreeGrafter"/>
</dbReference>
<dbReference type="GO" id="GO:0016020">
    <property type="term" value="C:membrane"/>
    <property type="evidence" value="ECO:0007669"/>
    <property type="project" value="UniProtKB-SubCell"/>
</dbReference>
<keyword evidence="4 6" id="KW-0472">Membrane</keyword>
<evidence type="ECO:0000256" key="4">
    <source>
        <dbReference type="ARBA" id="ARBA00023136"/>
    </source>
</evidence>
<dbReference type="PANTHER" id="PTHR13285">
    <property type="entry name" value="ACYLTRANSFERASE"/>
    <property type="match status" value="1"/>
</dbReference>
<dbReference type="Proteomes" id="UP000272942">
    <property type="component" value="Unassembled WGS sequence"/>
</dbReference>
<evidence type="ECO:0000256" key="6">
    <source>
        <dbReference type="SAM" id="Phobius"/>
    </source>
</evidence>
<dbReference type="PANTHER" id="PTHR13285:SF18">
    <property type="entry name" value="PROTEIN-CYSTEINE N-PALMITOYLTRANSFERASE RASP"/>
    <property type="match status" value="1"/>
</dbReference>
<keyword evidence="7" id="KW-0732">Signal</keyword>
<feature type="transmembrane region" description="Helical" evidence="6">
    <location>
        <begin position="282"/>
        <end position="298"/>
    </location>
</feature>
<comment type="subcellular location">
    <subcellularLocation>
        <location evidence="1">Membrane</location>
        <topology evidence="1">Multi-pass membrane protein</topology>
    </subcellularLocation>
</comment>
<dbReference type="GO" id="GO:0005783">
    <property type="term" value="C:endoplasmic reticulum"/>
    <property type="evidence" value="ECO:0007669"/>
    <property type="project" value="TreeGrafter"/>
</dbReference>
<dbReference type="WBParaSite" id="ECPE_0000427401-mRNA-1">
    <property type="protein sequence ID" value="ECPE_0000427401-mRNA-1"/>
    <property type="gene ID" value="ECPE_0000427401"/>
</dbReference>
<sequence length="425" mass="48812">MALLRVSSLSLFLCNRPATGPKCAESTRANGYTESDHRTAVQESQAPFMCTLLDATEYAFYLPTIVYGPLVVYADWDDFVHQKKPKQFTRSLGRFRRLTLPHLIGRAIRLLAAAAFGTILTCTLYAKAILSYPMYLNMHSSKASLNPWHDRGIQVRSWTVWSCLHLAGISFYYFHTLIYGIPGLIADTEQYVIETVQGWQSEVRRQEIEREKAKWNGLSLCLVPGPPSCVFRITLFSEMWRTFDRGLYNFMFRQIYLPLRGDNTDRGNSSVLGSIPRLGRDFLAMAMPFLFVLLFHSVNKHNTVWIVINLIQFLVEKCFRWMDKNTDLGRKLKEPAWIHWRHRLLGVLHSVSLMTSLIGLIFFLFGYEVGMAFVKHIVFSYDIERRITHKGGKSQEELTGSICDKLDKPVSGTVTELEVNEADDR</sequence>
<keyword evidence="9" id="KW-1185">Reference proteome</keyword>
<gene>
    <name evidence="8" type="ORF">ECPE_LOCUS4265</name>
</gene>
<dbReference type="AlphaFoldDB" id="A0A183ABD0"/>
<comment type="similarity">
    <text evidence="5">Belongs to the membrane-bound acyltransferase family. HHAT subfamily.</text>
</comment>
<organism evidence="10">
    <name type="scientific">Echinostoma caproni</name>
    <dbReference type="NCBI Taxonomy" id="27848"/>
    <lineage>
        <taxon>Eukaryota</taxon>
        <taxon>Metazoa</taxon>
        <taxon>Spiralia</taxon>
        <taxon>Lophotrochozoa</taxon>
        <taxon>Platyhelminthes</taxon>
        <taxon>Trematoda</taxon>
        <taxon>Digenea</taxon>
        <taxon>Plagiorchiida</taxon>
        <taxon>Echinostomata</taxon>
        <taxon>Echinostomatoidea</taxon>
        <taxon>Echinostomatidae</taxon>
        <taxon>Echinostoma</taxon>
    </lineage>
</organism>
<evidence type="ECO:0000313" key="9">
    <source>
        <dbReference type="Proteomes" id="UP000272942"/>
    </source>
</evidence>
<reference evidence="8 9" key="2">
    <citation type="submission" date="2018-11" db="EMBL/GenBank/DDBJ databases">
        <authorList>
            <consortium name="Pathogen Informatics"/>
        </authorList>
    </citation>
    <scope>NUCLEOTIDE SEQUENCE [LARGE SCALE GENOMIC DNA]</scope>
    <source>
        <strain evidence="8 9">Egypt</strain>
    </source>
</reference>
<dbReference type="InterPro" id="IPR051085">
    <property type="entry name" value="MB_O-acyltransferase"/>
</dbReference>
<feature type="transmembrane region" description="Helical" evidence="6">
    <location>
        <begin position="110"/>
        <end position="135"/>
    </location>
</feature>
<proteinExistence type="inferred from homology"/>
<reference evidence="10" key="1">
    <citation type="submission" date="2016-06" db="UniProtKB">
        <authorList>
            <consortium name="WormBaseParasite"/>
        </authorList>
    </citation>
    <scope>IDENTIFICATION</scope>
</reference>
<evidence type="ECO:0000256" key="2">
    <source>
        <dbReference type="ARBA" id="ARBA00022692"/>
    </source>
</evidence>
<feature type="signal peptide" evidence="7">
    <location>
        <begin position="1"/>
        <end position="20"/>
    </location>
</feature>
<evidence type="ECO:0000313" key="10">
    <source>
        <dbReference type="WBParaSite" id="ECPE_0000427401-mRNA-1"/>
    </source>
</evidence>
<evidence type="ECO:0000313" key="8">
    <source>
        <dbReference type="EMBL" id="VDP72086.1"/>
    </source>
</evidence>
<protein>
    <submittedName>
        <fullName evidence="10">MBOAT_2 domain-containing protein</fullName>
    </submittedName>
</protein>
<keyword evidence="3 6" id="KW-1133">Transmembrane helix</keyword>
<feature type="chain" id="PRO_5043137973" evidence="7">
    <location>
        <begin position="21"/>
        <end position="425"/>
    </location>
</feature>
<keyword evidence="2 6" id="KW-0812">Transmembrane</keyword>